<feature type="region of interest" description="Disordered" evidence="1">
    <location>
        <begin position="272"/>
        <end position="291"/>
    </location>
</feature>
<name>A0A6G4XDD9_9ACTN</name>
<dbReference type="Proteomes" id="UP000481109">
    <property type="component" value="Unassembled WGS sequence"/>
</dbReference>
<dbReference type="EMBL" id="JAAKZW010000005">
    <property type="protein sequence ID" value="NGO74734.1"/>
    <property type="molecule type" value="Genomic_DNA"/>
</dbReference>
<evidence type="ECO:0008006" key="4">
    <source>
        <dbReference type="Google" id="ProtNLM"/>
    </source>
</evidence>
<protein>
    <recommendedName>
        <fullName evidence="4">Lipoprotein</fullName>
    </recommendedName>
</protein>
<keyword evidence="3" id="KW-1185">Reference proteome</keyword>
<reference evidence="2 3" key="1">
    <citation type="submission" date="2020-02" db="EMBL/GenBank/DDBJ databases">
        <title>Whole-genome analyses of novel actinobacteria.</title>
        <authorList>
            <person name="Sahin N."/>
            <person name="Tokatli A."/>
        </authorList>
    </citation>
    <scope>NUCLEOTIDE SEQUENCE [LARGE SCALE GENOMIC DNA]</scope>
    <source>
        <strain evidence="2 3">YC504</strain>
    </source>
</reference>
<sequence length="291" mass="31529">MRAGRGFAAVVAGVIALCGCGGTDISEGLVTKPESAVSAPPSYDGPLKARTPGWVREDSPLDGGGAALLTLECAGEPYEAGSPHDRGSSVSAESAEAALQKHLDQDPSWQIAPERGYRVEKREDKRVLFSYDVDGRTRAGMIAAEDVQGTDGWTVETYALCDPSEYAARERDDLDLRVWADVRGRGVDTRKVHSAMGPEHCDWQSAEFLTLGEGREGRGYYRDPEGALADIDRLHSAYSGDTKLPADAVDTGWRHDGRELWLSADEKNAYVRGDGGKVERWPGSSERNLCK</sequence>
<accession>A0A6G4XDD9</accession>
<gene>
    <name evidence="2" type="ORF">G6045_03390</name>
</gene>
<evidence type="ECO:0000313" key="2">
    <source>
        <dbReference type="EMBL" id="NGO74734.1"/>
    </source>
</evidence>
<dbReference type="AlphaFoldDB" id="A0A6G4XDD9"/>
<proteinExistence type="predicted"/>
<dbReference type="RefSeq" id="WP_165330251.1">
    <property type="nucleotide sequence ID" value="NZ_JAAKZW010000005.1"/>
</dbReference>
<comment type="caution">
    <text evidence="2">The sequence shown here is derived from an EMBL/GenBank/DDBJ whole genome shotgun (WGS) entry which is preliminary data.</text>
</comment>
<dbReference type="PROSITE" id="PS51257">
    <property type="entry name" value="PROKAR_LIPOPROTEIN"/>
    <property type="match status" value="1"/>
</dbReference>
<organism evidence="2 3">
    <name type="scientific">Streptomyces mesophilus</name>
    <dbReference type="NCBI Taxonomy" id="1775132"/>
    <lineage>
        <taxon>Bacteria</taxon>
        <taxon>Bacillati</taxon>
        <taxon>Actinomycetota</taxon>
        <taxon>Actinomycetes</taxon>
        <taxon>Kitasatosporales</taxon>
        <taxon>Streptomycetaceae</taxon>
        <taxon>Streptomyces</taxon>
    </lineage>
</organism>
<evidence type="ECO:0000256" key="1">
    <source>
        <dbReference type="SAM" id="MobiDB-lite"/>
    </source>
</evidence>
<evidence type="ECO:0000313" key="3">
    <source>
        <dbReference type="Proteomes" id="UP000481109"/>
    </source>
</evidence>